<evidence type="ECO:0000256" key="2">
    <source>
        <dbReference type="ARBA" id="ARBA00005402"/>
    </source>
</evidence>
<evidence type="ECO:0000313" key="7">
    <source>
        <dbReference type="EMBL" id="MPM12312.1"/>
    </source>
</evidence>
<dbReference type="AlphaFoldDB" id="A0A644X825"/>
<keyword evidence="7" id="KW-0560">Oxidoreductase</keyword>
<keyword evidence="5 6" id="KW-0472">Membrane</keyword>
<sequence length="359" mass="41530">MNSLWGFLAPLIIIAGITFLHVVLPARWIKGYITRPGSDEKVIYRLNGLIVLAISAAIWFSLGNYGDLPYNWLYLHRWEGLAGACLLGLIFSAVVVFRYKPVRKNLLADIFLGRAENISLNRGRIDIKMWLYMVGAVLLELNVLSFAAHQNITFGELSSPGILIATLLLTWFVTEYMFFERVHLYTYDIFAERVGFKLGWGCLVFYPFFYTIPLWSTVHLPDPGLSSLYYILPVIIFLTGWGLARGANMQKYHFKKDPDKRFLWIKPESITDGKNILLVNGFWGASRHINYLGEILMASGIVLATGYPEIGWPWLYPLYYVILLFTREWDDDRRCAAKYGELWAEYKKRVKYRIIPFVY</sequence>
<comment type="caution">
    <text evidence="7">The sequence shown here is derived from an EMBL/GenBank/DDBJ whole genome shotgun (WGS) entry which is preliminary data.</text>
</comment>
<dbReference type="EMBL" id="VSSQ01001954">
    <property type="protein sequence ID" value="MPM12312.1"/>
    <property type="molecule type" value="Genomic_DNA"/>
</dbReference>
<evidence type="ECO:0000256" key="5">
    <source>
        <dbReference type="ARBA" id="ARBA00023136"/>
    </source>
</evidence>
<evidence type="ECO:0000256" key="6">
    <source>
        <dbReference type="SAM" id="Phobius"/>
    </source>
</evidence>
<dbReference type="Gene3D" id="1.20.120.1630">
    <property type="match status" value="1"/>
</dbReference>
<dbReference type="InterPro" id="IPR001171">
    <property type="entry name" value="ERG24_DHCR-like"/>
</dbReference>
<accession>A0A644X825</accession>
<name>A0A644X825_9ZZZZ</name>
<feature type="transmembrane region" description="Helical" evidence="6">
    <location>
        <begin position="42"/>
        <end position="60"/>
    </location>
</feature>
<organism evidence="7">
    <name type="scientific">bioreactor metagenome</name>
    <dbReference type="NCBI Taxonomy" id="1076179"/>
    <lineage>
        <taxon>unclassified sequences</taxon>
        <taxon>metagenomes</taxon>
        <taxon>ecological metagenomes</taxon>
    </lineage>
</organism>
<protein>
    <submittedName>
        <fullName evidence="7">Delta(14)-sterol reductase</fullName>
        <ecNumber evidence="7">1.3.1.70</ecNumber>
    </submittedName>
</protein>
<comment type="subcellular location">
    <subcellularLocation>
        <location evidence="1">Membrane</location>
        <topology evidence="1">Multi-pass membrane protein</topology>
    </subcellularLocation>
</comment>
<dbReference type="GO" id="GO:0005789">
    <property type="term" value="C:endoplasmic reticulum membrane"/>
    <property type="evidence" value="ECO:0007669"/>
    <property type="project" value="TreeGrafter"/>
</dbReference>
<proteinExistence type="inferred from homology"/>
<reference evidence="7" key="1">
    <citation type="submission" date="2019-08" db="EMBL/GenBank/DDBJ databases">
        <authorList>
            <person name="Kucharzyk K."/>
            <person name="Murdoch R.W."/>
            <person name="Higgins S."/>
            <person name="Loffler F."/>
        </authorList>
    </citation>
    <scope>NUCLEOTIDE SEQUENCE</scope>
</reference>
<dbReference type="GO" id="GO:0050613">
    <property type="term" value="F:Delta14-sterol reductase activity"/>
    <property type="evidence" value="ECO:0007669"/>
    <property type="project" value="UniProtKB-EC"/>
</dbReference>
<gene>
    <name evidence="7" type="primary">erg</name>
    <name evidence="7" type="ORF">SDC9_58664</name>
</gene>
<dbReference type="PANTHER" id="PTHR21257">
    <property type="entry name" value="DELTA(14)-STEROL REDUCTASE"/>
    <property type="match status" value="1"/>
</dbReference>
<feature type="transmembrane region" description="Helical" evidence="6">
    <location>
        <begin position="80"/>
        <end position="99"/>
    </location>
</feature>
<comment type="similarity">
    <text evidence="2">Belongs to the ERG4/ERG24 family.</text>
</comment>
<feature type="transmembrane region" description="Helical" evidence="6">
    <location>
        <begin position="6"/>
        <end position="30"/>
    </location>
</feature>
<evidence type="ECO:0000256" key="4">
    <source>
        <dbReference type="ARBA" id="ARBA00022989"/>
    </source>
</evidence>
<dbReference type="PANTHER" id="PTHR21257:SF52">
    <property type="entry name" value="DELTA(14)-STEROL REDUCTASE TM7SF2"/>
    <property type="match status" value="1"/>
</dbReference>
<evidence type="ECO:0000256" key="3">
    <source>
        <dbReference type="ARBA" id="ARBA00022692"/>
    </source>
</evidence>
<feature type="transmembrane region" description="Helical" evidence="6">
    <location>
        <begin position="160"/>
        <end position="178"/>
    </location>
</feature>
<keyword evidence="3 6" id="KW-0812">Transmembrane</keyword>
<dbReference type="EC" id="1.3.1.70" evidence="7"/>
<feature type="transmembrane region" description="Helical" evidence="6">
    <location>
        <begin position="198"/>
        <end position="216"/>
    </location>
</feature>
<dbReference type="GO" id="GO:0016126">
    <property type="term" value="P:sterol biosynthetic process"/>
    <property type="evidence" value="ECO:0007669"/>
    <property type="project" value="InterPro"/>
</dbReference>
<feature type="transmembrane region" description="Helical" evidence="6">
    <location>
        <begin position="129"/>
        <end position="148"/>
    </location>
</feature>
<dbReference type="Pfam" id="PF01222">
    <property type="entry name" value="ERG4_ERG24"/>
    <property type="match status" value="1"/>
</dbReference>
<feature type="transmembrane region" description="Helical" evidence="6">
    <location>
        <begin position="228"/>
        <end position="247"/>
    </location>
</feature>
<dbReference type="GO" id="GO:0005637">
    <property type="term" value="C:nuclear inner membrane"/>
    <property type="evidence" value="ECO:0007669"/>
    <property type="project" value="TreeGrafter"/>
</dbReference>
<evidence type="ECO:0000256" key="1">
    <source>
        <dbReference type="ARBA" id="ARBA00004141"/>
    </source>
</evidence>
<keyword evidence="4 6" id="KW-1133">Transmembrane helix</keyword>